<feature type="transmembrane region" description="Helical" evidence="20">
    <location>
        <begin position="68"/>
        <end position="86"/>
    </location>
</feature>
<feature type="transmembrane region" description="Helical" evidence="20">
    <location>
        <begin position="1189"/>
        <end position="1210"/>
    </location>
</feature>
<dbReference type="InterPro" id="IPR027359">
    <property type="entry name" value="Volt_channel_dom_sf"/>
</dbReference>
<feature type="transmembrane region" description="Helical" evidence="20">
    <location>
        <begin position="1154"/>
        <end position="1177"/>
    </location>
</feature>
<dbReference type="GO" id="GO:0098703">
    <property type="term" value="P:calcium ion import across plasma membrane"/>
    <property type="evidence" value="ECO:0007669"/>
    <property type="project" value="TreeGrafter"/>
</dbReference>
<feature type="transmembrane region" description="Helical" evidence="20">
    <location>
        <begin position="107"/>
        <end position="126"/>
    </location>
</feature>
<dbReference type="InterPro" id="IPR031649">
    <property type="entry name" value="GPHH_dom"/>
</dbReference>
<evidence type="ECO:0000256" key="6">
    <source>
        <dbReference type="ARBA" id="ARBA00022692"/>
    </source>
</evidence>
<dbReference type="SMART" id="SM01062">
    <property type="entry name" value="Ca_chan_IQ"/>
    <property type="match status" value="1"/>
</dbReference>
<evidence type="ECO:0000256" key="9">
    <source>
        <dbReference type="ARBA" id="ARBA00022837"/>
    </source>
</evidence>
<evidence type="ECO:0000256" key="15">
    <source>
        <dbReference type="ARBA" id="ARBA00023180"/>
    </source>
</evidence>
<evidence type="ECO:0000313" key="22">
    <source>
        <dbReference type="EMBL" id="CBY35277.1"/>
    </source>
</evidence>
<keyword evidence="3" id="KW-0597">Phosphoprotein</keyword>
<evidence type="ECO:0000256" key="2">
    <source>
        <dbReference type="ARBA" id="ARBA00022448"/>
    </source>
</evidence>
<dbReference type="FunFam" id="1.10.287.70:FF:000107">
    <property type="entry name" value="Voltage-dependent L-type calcium channel subunit alpha"/>
    <property type="match status" value="1"/>
</dbReference>
<feature type="compositionally biased region" description="Low complexity" evidence="19">
    <location>
        <begin position="1902"/>
        <end position="1912"/>
    </location>
</feature>
<feature type="transmembrane region" description="Helical" evidence="20">
    <location>
        <begin position="673"/>
        <end position="695"/>
    </location>
</feature>
<dbReference type="FunFam" id="1.20.120.350:FF:000001">
    <property type="entry name" value="Voltage-dependent L-type calcium channel subunit alpha"/>
    <property type="match status" value="1"/>
</dbReference>
<dbReference type="SUPFAM" id="SSF81324">
    <property type="entry name" value="Voltage-gated potassium channels"/>
    <property type="match status" value="4"/>
</dbReference>
<evidence type="ECO:0000259" key="21">
    <source>
        <dbReference type="PROSITE" id="PS50222"/>
    </source>
</evidence>
<evidence type="ECO:0000256" key="3">
    <source>
        <dbReference type="ARBA" id="ARBA00022553"/>
    </source>
</evidence>
<dbReference type="GO" id="GO:0005509">
    <property type="term" value="F:calcium ion binding"/>
    <property type="evidence" value="ECO:0007669"/>
    <property type="project" value="InterPro"/>
</dbReference>
<evidence type="ECO:0000256" key="7">
    <source>
        <dbReference type="ARBA" id="ARBA00022723"/>
    </source>
</evidence>
<dbReference type="FunFam" id="1.10.238.10:FF:000063">
    <property type="entry name" value="Voltage-dependent N-type calcium channel subunit alpha"/>
    <property type="match status" value="1"/>
</dbReference>
<dbReference type="GO" id="GO:0005891">
    <property type="term" value="C:voltage-gated calcium channel complex"/>
    <property type="evidence" value="ECO:0007669"/>
    <property type="project" value="InterPro"/>
</dbReference>
<keyword evidence="10 18" id="KW-0851">Voltage-gated channel</keyword>
<comment type="similarity">
    <text evidence="18">Belongs to the calcium channel alpha-1 subunit (TC 1.A.1.11) family.</text>
</comment>
<evidence type="ECO:0000256" key="18">
    <source>
        <dbReference type="RuleBase" id="RU003808"/>
    </source>
</evidence>
<feature type="transmembrane region" description="Helical" evidence="20">
    <location>
        <begin position="1284"/>
        <end position="1307"/>
    </location>
</feature>
<proteinExistence type="inferred from homology"/>
<feature type="region of interest" description="Disordered" evidence="19">
    <location>
        <begin position="773"/>
        <end position="806"/>
    </location>
</feature>
<dbReference type="InterPro" id="IPR014873">
    <property type="entry name" value="VDCC_a1su_IQ"/>
</dbReference>
<feature type="transmembrane region" description="Helical" evidence="20">
    <location>
        <begin position="314"/>
        <end position="335"/>
    </location>
</feature>
<feature type="transmembrane region" description="Helical" evidence="20">
    <location>
        <begin position="839"/>
        <end position="859"/>
    </location>
</feature>
<reference evidence="22" key="1">
    <citation type="journal article" date="2010" name="Science">
        <title>Plasticity of animal genome architecture unmasked by rapid evolution of a pelagic tunicate.</title>
        <authorList>
            <person name="Denoeud F."/>
            <person name="Henriet S."/>
            <person name="Mungpakdee S."/>
            <person name="Aury J.M."/>
            <person name="Da Silva C."/>
            <person name="Brinkmann H."/>
            <person name="Mikhaleva J."/>
            <person name="Olsen L.C."/>
            <person name="Jubin C."/>
            <person name="Canestro C."/>
            <person name="Bouquet J.M."/>
            <person name="Danks G."/>
            <person name="Poulain J."/>
            <person name="Campsteijn C."/>
            <person name="Adamski M."/>
            <person name="Cross I."/>
            <person name="Yadetie F."/>
            <person name="Muffato M."/>
            <person name="Louis A."/>
            <person name="Butcher S."/>
            <person name="Tsagkogeorga G."/>
            <person name="Konrad A."/>
            <person name="Singh S."/>
            <person name="Jensen M.F."/>
            <person name="Cong E.H."/>
            <person name="Eikeseth-Otteraa H."/>
            <person name="Noel B."/>
            <person name="Anthouard V."/>
            <person name="Porcel B.M."/>
            <person name="Kachouri-Lafond R."/>
            <person name="Nishino A."/>
            <person name="Ugolini M."/>
            <person name="Chourrout P."/>
            <person name="Nishida H."/>
            <person name="Aasland R."/>
            <person name="Huzurbazar S."/>
            <person name="Westhof E."/>
            <person name="Delsuc F."/>
            <person name="Lehrach H."/>
            <person name="Reinhardt R."/>
            <person name="Weissenbach J."/>
            <person name="Roy S.W."/>
            <person name="Artiguenave F."/>
            <person name="Postlethwait J.H."/>
            <person name="Manak J.R."/>
            <person name="Thompson E.M."/>
            <person name="Jaillon O."/>
            <person name="Du Pasquier L."/>
            <person name="Boudinot P."/>
            <person name="Liberles D.A."/>
            <person name="Volff J.N."/>
            <person name="Philippe H."/>
            <person name="Lenhard B."/>
            <person name="Roest Crollius H."/>
            <person name="Wincker P."/>
            <person name="Chourrout D."/>
        </authorList>
    </citation>
    <scope>NUCLEOTIDE SEQUENCE [LARGE SCALE GENOMIC DNA]</scope>
</reference>
<dbReference type="FunFam" id="1.20.120.350:FF:000010">
    <property type="entry name" value="Voltage-dependent L-type calcium channel subunit alpha"/>
    <property type="match status" value="1"/>
</dbReference>
<keyword evidence="13 20" id="KW-0472">Membrane</keyword>
<evidence type="ECO:0000256" key="20">
    <source>
        <dbReference type="SAM" id="Phobius"/>
    </source>
</evidence>
<dbReference type="PROSITE" id="PS50222">
    <property type="entry name" value="EF_HAND_2"/>
    <property type="match status" value="1"/>
</dbReference>
<gene>
    <name evidence="22" type="ORF">GSOID_T00027084001</name>
</gene>
<keyword evidence="4 18" id="KW-0109">Calcium transport</keyword>
<dbReference type="GO" id="GO:0008331">
    <property type="term" value="F:high voltage-gated calcium channel activity"/>
    <property type="evidence" value="ECO:0007669"/>
    <property type="project" value="TreeGrafter"/>
</dbReference>
<evidence type="ECO:0000256" key="13">
    <source>
        <dbReference type="ARBA" id="ARBA00023136"/>
    </source>
</evidence>
<feature type="transmembrane region" description="Helical" evidence="20">
    <location>
        <begin position="138"/>
        <end position="155"/>
    </location>
</feature>
<comment type="function">
    <text evidence="18">Voltage-sensitive calcium channels (VSCC) mediate the entry of calcium ions into excitable cells and are also involved in a variety of calcium-dependent processes, including muscle contraction, hormone or neurotransmitter release, gene expression, cell motility, cell division and cell death.</text>
</comment>
<dbReference type="PRINTS" id="PR01630">
    <property type="entry name" value="LVDCCALPHA1"/>
</dbReference>
<dbReference type="Gene3D" id="6.10.250.2180">
    <property type="match status" value="1"/>
</dbReference>
<keyword evidence="2" id="KW-0813">Transport</keyword>
<feature type="transmembrane region" description="Helical" evidence="20">
    <location>
        <begin position="504"/>
        <end position="526"/>
    </location>
</feature>
<feature type="transmembrane region" description="Helical" evidence="20">
    <location>
        <begin position="589"/>
        <end position="610"/>
    </location>
</feature>
<dbReference type="InterPro" id="IPR050599">
    <property type="entry name" value="VDCC_alpha-1_subunit"/>
</dbReference>
<dbReference type="FunFam" id="1.10.287.70:FF:000009">
    <property type="entry name" value="Voltage-dependent L-type calcium channel subunit alpha"/>
    <property type="match status" value="1"/>
</dbReference>
<feature type="binding site" evidence="17">
    <location>
        <position position="287"/>
    </location>
    <ligand>
        <name>Ca(2+)</name>
        <dbReference type="ChEBI" id="CHEBI:29108"/>
    </ligand>
</feature>
<dbReference type="InterPro" id="IPR002077">
    <property type="entry name" value="VDCCAlpha1"/>
</dbReference>
<feature type="binding site" evidence="17">
    <location>
        <position position="1057"/>
    </location>
    <ligand>
        <name>Ca(2+)</name>
        <dbReference type="ChEBI" id="CHEBI:29108"/>
    </ligand>
</feature>
<dbReference type="PANTHER" id="PTHR45628">
    <property type="entry name" value="VOLTAGE-DEPENDENT CALCIUM CHANNEL TYPE A SUBUNIT ALPHA-1"/>
    <property type="match status" value="1"/>
</dbReference>
<keyword evidence="8" id="KW-0677">Repeat</keyword>
<evidence type="ECO:0000256" key="5">
    <source>
        <dbReference type="ARBA" id="ARBA00022673"/>
    </source>
</evidence>
<keyword evidence="16" id="KW-0407">Ion channel</keyword>
<evidence type="ECO:0000256" key="11">
    <source>
        <dbReference type="ARBA" id="ARBA00022989"/>
    </source>
</evidence>
<evidence type="ECO:0000256" key="19">
    <source>
        <dbReference type="SAM" id="MobiDB-lite"/>
    </source>
</evidence>
<keyword evidence="11 20" id="KW-1133">Transmembrane helix</keyword>
<evidence type="ECO:0000256" key="4">
    <source>
        <dbReference type="ARBA" id="ARBA00022568"/>
    </source>
</evidence>
<name>E4YIG6_OIKDI</name>
<feature type="transmembrane region" description="Helical" evidence="20">
    <location>
        <begin position="879"/>
        <end position="899"/>
    </location>
</feature>
<dbReference type="EMBL" id="FN654610">
    <property type="protein sequence ID" value="CBY35277.1"/>
    <property type="molecule type" value="Genomic_DNA"/>
</dbReference>
<comment type="subcellular location">
    <subcellularLocation>
        <location evidence="1 18">Membrane</location>
        <topology evidence="1 18">Multi-pass membrane protein</topology>
    </subcellularLocation>
</comment>
<feature type="transmembrane region" description="Helical" evidence="20">
    <location>
        <begin position="467"/>
        <end position="484"/>
    </location>
</feature>
<keyword evidence="7 17" id="KW-0479">Metal-binding</keyword>
<evidence type="ECO:0000256" key="1">
    <source>
        <dbReference type="ARBA" id="ARBA00004141"/>
    </source>
</evidence>
<feature type="transmembrane region" description="Helical" evidence="20">
    <location>
        <begin position="1086"/>
        <end position="1111"/>
    </location>
</feature>
<organism evidence="22">
    <name type="scientific">Oikopleura dioica</name>
    <name type="common">Tunicate</name>
    <dbReference type="NCBI Taxonomy" id="34765"/>
    <lineage>
        <taxon>Eukaryota</taxon>
        <taxon>Metazoa</taxon>
        <taxon>Chordata</taxon>
        <taxon>Tunicata</taxon>
        <taxon>Appendicularia</taxon>
        <taxon>Copelata</taxon>
        <taxon>Oikopleuridae</taxon>
        <taxon>Oikopleura</taxon>
    </lineage>
</organism>
<feature type="transmembrane region" description="Helical" evidence="20">
    <location>
        <begin position="273"/>
        <end position="294"/>
    </location>
</feature>
<evidence type="ECO:0000256" key="14">
    <source>
        <dbReference type="ARBA" id="ARBA00023157"/>
    </source>
</evidence>
<dbReference type="InterPro" id="IPR002048">
    <property type="entry name" value="EF_hand_dom"/>
</dbReference>
<keyword evidence="14" id="KW-1015">Disulfide bond</keyword>
<dbReference type="Pfam" id="PF00520">
    <property type="entry name" value="Ion_trans"/>
    <property type="match status" value="4"/>
</dbReference>
<dbReference type="PRINTS" id="PR00167">
    <property type="entry name" value="CACHANNEL"/>
</dbReference>
<sequence>MQNEDTKGITNWNTVLANAQSGGPNVAQKKKPKAQTGIFANKAPRALFCLTLQNKYRRFCIKLVELKAFDYFILLTIIANCITLGVQTPYPQSDSDPTNEKVENIEYIFMVIFTFECVLKIIAYGFTMHPNSYLRNGWNILDFTIVIIGLVSTVMERIVSKTTDFKALRAFRVLRPLRLVSGVPSLQVVLNSIFRAMIPLLHITLLVFFVIVIYAIIGLELFKGKLHATCYKLETKLFDLNAPQVDNCYHDPEWPGWRGWEGPHGGIINFDNIFFAMITVFQCITMEGWTDVLYYVNNAYGRLWAQGFIPVPTIYFVSLIIIGSYFVMNLILGVLSGEFSKEREKARARGDFQKLREKTQMEADFKGYLDWITRAEDIEPEDDDLDDNLSLLRENSRLGKMAIIDNHIDMPDYAGSDSSSIKRANLGWWGKTKRKMFPACYSKKNESFRRWNGRNRKRLRFLVKSKSFYWFIIFLVFLNTVVQASEHYNQPDWLTNVQLVANKVLLGLFTAEMFLKMYALGLVTYFSSLFNRFDCFVVCGSIIELILTSANVLEPLGISVLRCVRLLLRDPLRETVDSMRFKIASLLNSIRSIASLLLLLGLFIIIFSLLGMQLFGGKFNTIDVQTRSNFDDFLHALLTVFQILTGEDWNSVMYSGIQAYEGPAKPLGMVVSVYFIILFVFGNYILLNVFLAIAVDNLADAESLTKSQLGSTVIQNEEEKKRKKTLRFQKISRVFRKRQVVEQVEQQVQLPEEVEEIDEEIAENQHVRIEVTSASDSESLHLPEGDEDSEPEVPSGPRPKRLSDLNLKEKTVPMPNASAFFCLSTTNPFRKICHKIVNLNVFNNIILACIVFSSITLAIEDPIDESSSKNQILKIFDYFFTSIFTMEIVLKVISYGAIFHKGSYMRSWFNLLDLLVVCVSLLSIFSDSSTSDISVLKILRVLRVLRPLRAINRAKGLKHVVQCVFVAIGTIQNIILITMLLIFMFACIGVQLFKGRLYACSDISKTTEAECKGEYVEFEDNTFNKPVLRERSWQNNDFNYDTVHGAMLSLFVVATFEGWPSLLYKSIDSWSEDHGPKYMARSGVSLFYIAYIIVIAFFMMNIFVGFVIVTFQEQGEMEYKNCELDKNQRQCLEYALKAKPIPRYMPSNPWQYRVWLVVNSPYFEYFMLGLILLNTLFQHDQQIPNLTTLLGYLNVVFTTLFTIEMVFKMVAFKPKHYFQDPWNTFDFIVVVGSIADLFADSKDNNLSIKVSFFRLFRVLRLVKLLSRGEGIRTLLWTFVKSIRALPYVAMLILLLFFIYGVVGMQMFGTIQPLETTMINENNNFKSFFQSMLLLFRCMTGEAWQEIMLASVAEHKEKQRLFDTYIAKKFSCGSNFAYVYFISFYMFCAFLIINLFVAVIMDNFDYLTRDWSILGPHHLDEFARIWAEYDHDAKGRIKHLDVVTLLRRIQPPLGFGRLCPHRVACKRLVSMNMPLQSDGTVMFNATLFALIRTSLKIKTEGNIDQANEELRSVIKKIWKRTSMKLLDQVVPPAGNDDVTVGKFYATYLIQEYFRKFKQRKLERQTGGHRTAAALQAGIRSLQELGPEIKRVISSDNIHQAAAVGSEDDGDLVSETCYEDEEPVHRRRHSLFGNWGKNQNSQFKNSSDPVYHTVRPLQVQKVYPKYDDPRGGKELIPNHYNRDYNQRHHTAAHPLSRAPIAVDDEDSSFPEQDYTDEDINTNNNHIANNSTDPAFLGVEQSEYLTDTSTVSQLHSPIGALSSLVNSIRRTMGRKLPPTPFHKPYIPESVESFIPPSSSRSVDSQSFYSRRSTNYECQFQRQKSYSSSESDSSDTRVPKYNSTVIGRSTRSLIQQVFLDGDLPQLAQDSDIVSLTGSQFANSFQIPLDQLENAADEVLSSSSRFSLEESGFERSSMPNYDNWLESS</sequence>
<feature type="transmembrane region" description="Helical" evidence="20">
    <location>
        <begin position="1377"/>
        <end position="1400"/>
    </location>
</feature>
<dbReference type="FunFam" id="1.10.287.70:FF:000117">
    <property type="entry name" value="Voltage-gated Ca2+ channel, alpha subunit"/>
    <property type="match status" value="1"/>
</dbReference>
<evidence type="ECO:0000256" key="8">
    <source>
        <dbReference type="ARBA" id="ARBA00022737"/>
    </source>
</evidence>
<feature type="transmembrane region" description="Helical" evidence="20">
    <location>
        <begin position="908"/>
        <end position="926"/>
    </location>
</feature>
<keyword evidence="9 17" id="KW-0106">Calcium</keyword>
<dbReference type="Pfam" id="PF16905">
    <property type="entry name" value="GPHH"/>
    <property type="match status" value="1"/>
</dbReference>
<dbReference type="Gene3D" id="1.20.120.350">
    <property type="entry name" value="Voltage-gated potassium channels. Chain C"/>
    <property type="match status" value="4"/>
</dbReference>
<evidence type="ECO:0000256" key="10">
    <source>
        <dbReference type="ARBA" id="ARBA00022882"/>
    </source>
</evidence>
<protein>
    <recommendedName>
        <fullName evidence="18">Voltage-dependent L-type calcium channel subunit alpha</fullName>
    </recommendedName>
</protein>
<dbReference type="InterPro" id="IPR005821">
    <property type="entry name" value="Ion_trans_dom"/>
</dbReference>
<keyword evidence="6 20" id="KW-0812">Transmembrane</keyword>
<dbReference type="FunFam" id="1.20.120.350:FF:000006">
    <property type="entry name" value="Voltage-dependent L-type calcium channel subunit alpha"/>
    <property type="match status" value="1"/>
</dbReference>
<dbReference type="Gene3D" id="1.10.287.70">
    <property type="match status" value="4"/>
</dbReference>
<keyword evidence="12" id="KW-0406">Ion transport</keyword>
<dbReference type="Gene3D" id="6.10.250.2500">
    <property type="match status" value="1"/>
</dbReference>
<keyword evidence="5 18" id="KW-0107">Calcium channel</keyword>
<feature type="domain" description="EF-hand" evidence="21">
    <location>
        <begin position="1416"/>
        <end position="1451"/>
    </location>
</feature>
<feature type="transmembrane region" description="Helical" evidence="20">
    <location>
        <begin position="200"/>
        <end position="222"/>
    </location>
</feature>
<feature type="region of interest" description="Disordered" evidence="19">
    <location>
        <begin position="1816"/>
        <end position="1836"/>
    </location>
</feature>
<feature type="transmembrane region" description="Helical" evidence="20">
    <location>
        <begin position="974"/>
        <end position="993"/>
    </location>
</feature>
<evidence type="ECO:0000256" key="12">
    <source>
        <dbReference type="ARBA" id="ARBA00023065"/>
    </source>
</evidence>
<dbReference type="InterPro" id="IPR005446">
    <property type="entry name" value="VDCC_L_a1su"/>
</dbReference>
<dbReference type="Proteomes" id="UP000011014">
    <property type="component" value="Unassembled WGS sequence"/>
</dbReference>
<evidence type="ECO:0000256" key="17">
    <source>
        <dbReference type="PIRSR" id="PIRSR602077-1"/>
    </source>
</evidence>
<keyword evidence="15" id="KW-0325">Glycoprotein</keyword>
<feature type="binding site" evidence="17">
    <location>
        <position position="647"/>
    </location>
    <ligand>
        <name>Ca(2+)</name>
        <dbReference type="ChEBI" id="CHEBI:29108"/>
    </ligand>
</feature>
<accession>E4YIG6</accession>
<evidence type="ECO:0000256" key="16">
    <source>
        <dbReference type="ARBA" id="ARBA00023303"/>
    </source>
</evidence>
<feature type="region of interest" description="Disordered" evidence="19">
    <location>
        <begin position="1902"/>
        <end position="1923"/>
    </location>
</feature>
<dbReference type="PANTHER" id="PTHR45628:SF1">
    <property type="entry name" value="VOLTAGE-DEPENDENT CALCIUM CHANNEL TYPE D SUBUNIT ALPHA-1"/>
    <property type="match status" value="1"/>
</dbReference>
<dbReference type="Pfam" id="PF08763">
    <property type="entry name" value="Ca_chan_IQ"/>
    <property type="match status" value="1"/>
</dbReference>